<dbReference type="EMBL" id="KX009066">
    <property type="protein sequence ID" value="ARO45507.1"/>
    <property type="molecule type" value="Genomic_DNA"/>
</dbReference>
<feature type="binding site" evidence="6 7">
    <location>
        <position position="104"/>
    </location>
    <ligand>
        <name>Mg(2+)</name>
        <dbReference type="ChEBI" id="CHEBI:18420"/>
        <label>3</label>
    </ligand>
</feature>
<dbReference type="PDB" id="9NLG">
    <property type="method" value="X-ray"/>
    <property type="resolution" value="1.64 A"/>
    <property type="chains" value="A/B/C/D=10-397"/>
</dbReference>
<dbReference type="PDB" id="8FM1">
    <property type="method" value="X-ray"/>
    <property type="resolution" value="3.16 A"/>
    <property type="chains" value="A/B/C/D/E/F/G/H/I/J/K/L=10-397"/>
</dbReference>
<feature type="binding site" evidence="6 8">
    <location>
        <position position="112"/>
    </location>
    <ligand>
        <name>Mg(2+)</name>
        <dbReference type="ChEBI" id="CHEBI:18420"/>
        <label>4</label>
    </ligand>
</feature>
<proteinExistence type="evidence at protein level"/>
<dbReference type="PDB" id="9DIF">
    <property type="method" value="X-ray"/>
    <property type="resolution" value="1.67 A"/>
    <property type="chains" value="A/B=10-397"/>
</dbReference>
<feature type="region of interest" description="Disordered" evidence="1">
    <location>
        <begin position="1"/>
        <end position="24"/>
    </location>
</feature>
<dbReference type="NCBIfam" id="NF033611">
    <property type="entry name" value="SAVED"/>
    <property type="match status" value="1"/>
</dbReference>
<dbReference type="SMR" id="A0A2P0QGK5"/>
<dbReference type="Gene3D" id="1.10.30.50">
    <property type="match status" value="1"/>
</dbReference>
<evidence type="ECO:0000256" key="1">
    <source>
        <dbReference type="SAM" id="MobiDB-lite"/>
    </source>
</evidence>
<evidence type="ECO:0000313" key="4">
    <source>
        <dbReference type="EMBL" id="ARO45507.1"/>
    </source>
</evidence>
<feature type="binding site" evidence="5 6">
    <location>
        <position position="99"/>
    </location>
    <ligand>
        <name>Zn(2+)</name>
        <dbReference type="ChEBI" id="CHEBI:29105"/>
    </ligand>
</feature>
<reference evidence="5 6" key="2">
    <citation type="journal article" date="2024" name="Nat. Struct. Mol. Biol.">
        <title>Activation of CBASS Cap5 endonuclease immune effector by cyclic nucleotides.</title>
        <authorList>
            <person name="Rechkoblit O."/>
            <person name="Sciaky D."/>
            <person name="Kreitler D.F."/>
            <person name="Buku A."/>
            <person name="Kottur J."/>
            <person name="Aggarwal A.K."/>
        </authorList>
    </citation>
    <scope>X-RAY CRYSTALLOGRAPHY (1.79 ANGSTROMS) OF 10-397 IN COMPLEX WITH MG(2+) AND ZN(2+)</scope>
</reference>
<feature type="binding site" evidence="6 8">
    <location>
        <position position="106"/>
    </location>
    <ligand>
        <name>Mg(2+)</name>
        <dbReference type="ChEBI" id="CHEBI:18420"/>
        <label>4</label>
    </ligand>
</feature>
<dbReference type="CDD" id="cd00085">
    <property type="entry name" value="HNHc"/>
    <property type="match status" value="1"/>
</dbReference>
<evidence type="ECO:0000259" key="3">
    <source>
        <dbReference type="Pfam" id="PF18145"/>
    </source>
</evidence>
<dbReference type="PDB" id="8FMG">
    <property type="method" value="X-ray"/>
    <property type="resolution" value="1.79 A"/>
    <property type="chains" value="A/B/C/D/E/F/G/H/K/L/M/N=10-397"/>
</dbReference>
<dbReference type="GO" id="GO:0046872">
    <property type="term" value="F:metal ion binding"/>
    <property type="evidence" value="ECO:0007669"/>
    <property type="project" value="UniProtKB-KW"/>
</dbReference>
<dbReference type="Pfam" id="PF18145">
    <property type="entry name" value="SAVED"/>
    <property type="match status" value="1"/>
</dbReference>
<dbReference type="Pfam" id="PF13391">
    <property type="entry name" value="HNH_2"/>
    <property type="match status" value="1"/>
</dbReference>
<dbReference type="PDB" id="8FMF">
    <property type="method" value="X-ray"/>
    <property type="resolution" value="2.10 A"/>
    <property type="chains" value="A/B/C/D=10-397"/>
</dbReference>
<feature type="binding site" evidence="5 6">
    <location>
        <position position="44"/>
    </location>
    <ligand>
        <name>Zn(2+)</name>
        <dbReference type="ChEBI" id="CHEBI:29105"/>
    </ligand>
</feature>
<evidence type="ECO:0007829" key="9">
    <source>
        <dbReference type="PDB" id="9DIF"/>
    </source>
</evidence>
<feature type="binding site" evidence="5 6">
    <location>
        <position position="96"/>
    </location>
    <ligand>
        <name>Zn(2+)</name>
        <dbReference type="ChEBI" id="CHEBI:29105"/>
    </ligand>
</feature>
<feature type="binding site" evidence="6 7">
    <location>
        <position position="101"/>
    </location>
    <ligand>
        <name>Mg(2+)</name>
        <dbReference type="ChEBI" id="CHEBI:18420"/>
        <label>2</label>
    </ligand>
</feature>
<feature type="binding site" evidence="6 7">
    <location>
        <position position="100"/>
    </location>
    <ligand>
        <name>Mg(2+)</name>
        <dbReference type="ChEBI" id="CHEBI:18420"/>
        <label>3</label>
    </ligand>
</feature>
<protein>
    <recommendedName>
        <fullName evidence="11">HNH endonuclease</fullName>
    </recommendedName>
</protein>
<keyword evidence="5 6" id="KW-0002">3D-structure</keyword>
<keyword evidence="5 6" id="KW-0862">Zinc</keyword>
<dbReference type="AlphaFoldDB" id="A0A2P0QGK5"/>
<evidence type="ECO:0007829" key="8">
    <source>
        <dbReference type="PDB" id="8FMH"/>
    </source>
</evidence>
<name>A0A2P0QGK5_PSESF</name>
<feature type="binding site" evidence="6 7">
    <location>
        <position position="62"/>
    </location>
    <ligand>
        <name>Mg(2+)</name>
        <dbReference type="ChEBI" id="CHEBI:18420"/>
        <label>2</label>
    </ligand>
</feature>
<reference evidence="9 10" key="3">
    <citation type="journal article" date="2025" name="Nat. Commun.">
        <title>Mechanism of DNA degradation by CBASS Cap5 endonuclease immune effector.</title>
        <authorList>
            <person name="Rechkoblit O."/>
            <person name="Sciaky D."/>
            <person name="Ni M."/>
            <person name="Li Y."/>
            <person name="Kottur J."/>
            <person name="Fang G."/>
            <person name="Aggarwal A.K."/>
        </authorList>
    </citation>
    <scope>X-RAY CRYSTALLOGRAPHY (1.64 ANGSTROMS) OF 10-397 IN COMPLEX WITH ZN(2+)</scope>
</reference>
<dbReference type="InterPro" id="IPR040836">
    <property type="entry name" value="SAVED"/>
</dbReference>
<dbReference type="PDB" id="9DIH">
    <property type="method" value="X-ray"/>
    <property type="resolution" value="1.94 A"/>
    <property type="chains" value="A/B=10-397"/>
</dbReference>
<reference evidence="4" key="1">
    <citation type="submission" date="2016-03" db="EMBL/GenBank/DDBJ databases">
        <title>The evolution of Pseudomonas syringae pv. actinidiae in New Zealand.</title>
        <authorList>
            <person name="Taiaroa G."/>
            <person name="Poulter R.T.M."/>
            <person name="Lamont I."/>
            <person name="Stockwell P."/>
            <person name="Butler M.I."/>
        </authorList>
    </citation>
    <scope>NUCLEOTIDE SEQUENCE</scope>
    <source>
        <strain evidence="4">SR121</strain>
    </source>
</reference>
<sequence>MDVFRGSVEMAEKEDAKPASGRFNTNDETKRIVWTQTAGHCELCGTDLTFDYRAGKPMKWGEVAHILPASPKGPRGRADHDAEAHTNDTANLMLLCPGCHDKIDRDADGYPENDLSGLHQAYLERIRLAATTPDGGRAIPLIVQSQHFQTINDIPVRDLLTAMSAEGLTAFDQGIKIAFAAPGPRGRDTTYWQNVKDSVQYELEQQLKRRGGTYGDSPALAVVGLADIPALMMLGQSIGDRSKRLIFSFHREHLLRWPDQSAEPPSFLFTPPPNGDGPLALVLSISAQVPVRDVTDALPGARIAELSIPEPSYAMVQNRRVIHAFRDALQIRLSQLEALTPDPIHVFAAIPAALAIEFGALLTTQHQHTYLIFDRDKENQDRFTQTLQLGPVAQEAM</sequence>
<evidence type="ECO:0000259" key="2">
    <source>
        <dbReference type="Pfam" id="PF13391"/>
    </source>
</evidence>
<keyword evidence="5 6" id="KW-0479">Metal-binding</keyword>
<accession>A0A2P0QGK5</accession>
<evidence type="ECO:0007829" key="6">
    <source>
        <dbReference type="PDB" id="8FMF"/>
    </source>
</evidence>
<feature type="domain" description="HNH nuclease" evidence="2">
    <location>
        <begin position="41"/>
        <end position="105"/>
    </location>
</feature>
<evidence type="ECO:0007829" key="7">
    <source>
        <dbReference type="PDB" id="8FMG"/>
    </source>
</evidence>
<dbReference type="InterPro" id="IPR003615">
    <property type="entry name" value="HNH_nuc"/>
</dbReference>
<feature type="binding site" evidence="6">
    <location>
        <position position="53"/>
    </location>
    <ligand>
        <name>Mg(2+)</name>
        <dbReference type="ChEBI" id="CHEBI:18420"/>
        <label>1</label>
    </ligand>
</feature>
<feature type="binding site" evidence="6 8">
    <location>
        <position position="104"/>
    </location>
    <ligand>
        <name>Mg(2+)</name>
        <dbReference type="ChEBI" id="CHEBI:18420"/>
        <label>4</label>
    </ligand>
</feature>
<organism evidence="4">
    <name type="scientific">Pseudomonas syringae pv. actinidiae</name>
    <dbReference type="NCBI Taxonomy" id="103796"/>
    <lineage>
        <taxon>Bacteria</taxon>
        <taxon>Pseudomonadati</taxon>
        <taxon>Pseudomonadota</taxon>
        <taxon>Gammaproteobacteria</taxon>
        <taxon>Pseudomonadales</taxon>
        <taxon>Pseudomonadaceae</taxon>
        <taxon>Pseudomonas</taxon>
        <taxon>Pseudomonas syringae</taxon>
    </lineage>
</organism>
<feature type="binding site" evidence="5 6">
    <location>
        <position position="41"/>
    </location>
    <ligand>
        <name>Zn(2+)</name>
        <dbReference type="ChEBI" id="CHEBI:29105"/>
    </ligand>
</feature>
<evidence type="ECO:0008006" key="11">
    <source>
        <dbReference type="Google" id="ProtNLM"/>
    </source>
</evidence>
<evidence type="ECO:0007829" key="10">
    <source>
        <dbReference type="PDB" id="9DIH"/>
    </source>
</evidence>
<evidence type="ECO:0007829" key="5">
    <source>
        <dbReference type="PDB" id="8FM1"/>
    </source>
</evidence>
<feature type="binding site" evidence="6 8">
    <location>
        <position position="108"/>
    </location>
    <ligand>
        <name>Mg(2+)</name>
        <dbReference type="ChEBI" id="CHEBI:18420"/>
        <label>4</label>
    </ligand>
</feature>
<feature type="binding site" evidence="6 8">
    <location>
        <position position="110"/>
    </location>
    <ligand>
        <name>Mg(2+)</name>
        <dbReference type="ChEBI" id="CHEBI:18420"/>
        <label>4</label>
    </ligand>
</feature>
<dbReference type="PDB" id="8FMH">
    <property type="method" value="X-ray"/>
    <property type="resolution" value="1.87 A"/>
    <property type="chains" value="A/B/C/D/E/F/G/H=10-397"/>
</dbReference>
<feature type="domain" description="SMODS-associated and fused to various effectors" evidence="3">
    <location>
        <begin position="204"/>
        <end position="389"/>
    </location>
</feature>